<accession>A0A940DN86</accession>
<evidence type="ECO:0000313" key="11">
    <source>
        <dbReference type="Proteomes" id="UP000771749"/>
    </source>
</evidence>
<dbReference type="GO" id="GO:0005886">
    <property type="term" value="C:plasma membrane"/>
    <property type="evidence" value="ECO:0007669"/>
    <property type="project" value="UniProtKB-SubCell"/>
</dbReference>
<dbReference type="AlphaFoldDB" id="A0A940DN86"/>
<dbReference type="GO" id="GO:0005524">
    <property type="term" value="F:ATP binding"/>
    <property type="evidence" value="ECO:0007669"/>
    <property type="project" value="UniProtKB-KW"/>
</dbReference>
<reference evidence="10" key="1">
    <citation type="submission" date="2020-10" db="EMBL/GenBank/DDBJ databases">
        <authorList>
            <person name="Gilroy R."/>
        </authorList>
    </citation>
    <scope>NUCLEOTIDE SEQUENCE</scope>
    <source>
        <strain evidence="10">F1-3629</strain>
    </source>
</reference>
<dbReference type="PROSITE" id="PS50893">
    <property type="entry name" value="ABC_TRANSPORTER_2"/>
    <property type="match status" value="1"/>
</dbReference>
<dbReference type="InterPro" id="IPR036640">
    <property type="entry name" value="ABC1_TM_sf"/>
</dbReference>
<feature type="transmembrane region" description="Helical" evidence="7">
    <location>
        <begin position="20"/>
        <end position="44"/>
    </location>
</feature>
<keyword evidence="6 7" id="KW-0472">Membrane</keyword>
<evidence type="ECO:0000256" key="5">
    <source>
        <dbReference type="ARBA" id="ARBA00022989"/>
    </source>
</evidence>
<name>A0A940DN86_9BACT</name>
<dbReference type="InterPro" id="IPR003593">
    <property type="entry name" value="AAA+_ATPase"/>
</dbReference>
<evidence type="ECO:0000256" key="2">
    <source>
        <dbReference type="ARBA" id="ARBA00022692"/>
    </source>
</evidence>
<keyword evidence="4 10" id="KW-0067">ATP-binding</keyword>
<keyword evidence="2 7" id="KW-0812">Transmembrane</keyword>
<keyword evidence="3" id="KW-0547">Nucleotide-binding</keyword>
<dbReference type="PROSITE" id="PS00211">
    <property type="entry name" value="ABC_TRANSPORTER_1"/>
    <property type="match status" value="1"/>
</dbReference>
<evidence type="ECO:0000313" key="10">
    <source>
        <dbReference type="EMBL" id="MBO8453856.1"/>
    </source>
</evidence>
<dbReference type="PANTHER" id="PTHR24221:SF654">
    <property type="entry name" value="ATP-BINDING CASSETTE SUB-FAMILY B MEMBER 6"/>
    <property type="match status" value="1"/>
</dbReference>
<dbReference type="InterPro" id="IPR039421">
    <property type="entry name" value="Type_1_exporter"/>
</dbReference>
<dbReference type="Gene3D" id="3.40.50.300">
    <property type="entry name" value="P-loop containing nucleotide triphosphate hydrolases"/>
    <property type="match status" value="1"/>
</dbReference>
<organism evidence="10 11">
    <name type="scientific">Candidatus Cryptobacteroides gallistercoris</name>
    <dbReference type="NCBI Taxonomy" id="2840765"/>
    <lineage>
        <taxon>Bacteria</taxon>
        <taxon>Pseudomonadati</taxon>
        <taxon>Bacteroidota</taxon>
        <taxon>Bacteroidia</taxon>
        <taxon>Bacteroidales</taxon>
        <taxon>Candidatus Cryptobacteroides</taxon>
    </lineage>
</organism>
<dbReference type="FunFam" id="3.40.50.300:FF:000218">
    <property type="entry name" value="Multidrug ABC transporter ATP-binding protein"/>
    <property type="match status" value="1"/>
</dbReference>
<evidence type="ECO:0000256" key="1">
    <source>
        <dbReference type="ARBA" id="ARBA00004651"/>
    </source>
</evidence>
<reference evidence="10" key="2">
    <citation type="journal article" date="2021" name="PeerJ">
        <title>Extensive microbial diversity within the chicken gut microbiome revealed by metagenomics and culture.</title>
        <authorList>
            <person name="Gilroy R."/>
            <person name="Ravi A."/>
            <person name="Getino M."/>
            <person name="Pursley I."/>
            <person name="Horton D.L."/>
            <person name="Alikhan N.F."/>
            <person name="Baker D."/>
            <person name="Gharbi K."/>
            <person name="Hall N."/>
            <person name="Watson M."/>
            <person name="Adriaenssens E.M."/>
            <person name="Foster-Nyarko E."/>
            <person name="Jarju S."/>
            <person name="Secka A."/>
            <person name="Antonio M."/>
            <person name="Oren A."/>
            <person name="Chaudhuri R.R."/>
            <person name="La Ragione R."/>
            <person name="Hildebrand F."/>
            <person name="Pallen M.J."/>
        </authorList>
    </citation>
    <scope>NUCLEOTIDE SEQUENCE</scope>
    <source>
        <strain evidence="10">F1-3629</strain>
    </source>
</reference>
<evidence type="ECO:0000256" key="6">
    <source>
        <dbReference type="ARBA" id="ARBA00023136"/>
    </source>
</evidence>
<dbReference type="Proteomes" id="UP000771749">
    <property type="component" value="Unassembled WGS sequence"/>
</dbReference>
<feature type="transmembrane region" description="Helical" evidence="7">
    <location>
        <begin position="180"/>
        <end position="208"/>
    </location>
</feature>
<dbReference type="Pfam" id="PF00664">
    <property type="entry name" value="ABC_membrane"/>
    <property type="match status" value="1"/>
</dbReference>
<feature type="transmembrane region" description="Helical" evidence="7">
    <location>
        <begin position="284"/>
        <end position="302"/>
    </location>
</feature>
<dbReference type="Gene3D" id="1.20.1560.10">
    <property type="entry name" value="ABC transporter type 1, transmembrane domain"/>
    <property type="match status" value="1"/>
</dbReference>
<feature type="domain" description="ABC transporter" evidence="8">
    <location>
        <begin position="373"/>
        <end position="607"/>
    </location>
</feature>
<dbReference type="SMART" id="SM00382">
    <property type="entry name" value="AAA"/>
    <property type="match status" value="1"/>
</dbReference>
<feature type="transmembrane region" description="Helical" evidence="7">
    <location>
        <begin position="308"/>
        <end position="327"/>
    </location>
</feature>
<dbReference type="SUPFAM" id="SSF90123">
    <property type="entry name" value="ABC transporter transmembrane region"/>
    <property type="match status" value="1"/>
</dbReference>
<dbReference type="InterPro" id="IPR027417">
    <property type="entry name" value="P-loop_NTPase"/>
</dbReference>
<dbReference type="PROSITE" id="PS50929">
    <property type="entry name" value="ABC_TM1F"/>
    <property type="match status" value="1"/>
</dbReference>
<proteinExistence type="predicted"/>
<evidence type="ECO:0000259" key="8">
    <source>
        <dbReference type="PROSITE" id="PS50893"/>
    </source>
</evidence>
<gene>
    <name evidence="10" type="ORF">IAC07_03920</name>
</gene>
<evidence type="ECO:0000256" key="4">
    <source>
        <dbReference type="ARBA" id="ARBA00022840"/>
    </source>
</evidence>
<evidence type="ECO:0000259" key="9">
    <source>
        <dbReference type="PROSITE" id="PS50929"/>
    </source>
</evidence>
<dbReference type="InterPro" id="IPR003439">
    <property type="entry name" value="ABC_transporter-like_ATP-bd"/>
</dbReference>
<dbReference type="CDD" id="cd18552">
    <property type="entry name" value="ABC_6TM_MsbA_like"/>
    <property type="match status" value="1"/>
</dbReference>
<dbReference type="SUPFAM" id="SSF52540">
    <property type="entry name" value="P-loop containing nucleoside triphosphate hydrolases"/>
    <property type="match status" value="1"/>
</dbReference>
<dbReference type="GO" id="GO:0034040">
    <property type="term" value="F:ATPase-coupled lipid transmembrane transporter activity"/>
    <property type="evidence" value="ECO:0007669"/>
    <property type="project" value="TreeGrafter"/>
</dbReference>
<dbReference type="CDD" id="cd03251">
    <property type="entry name" value="ABCC_MsbA"/>
    <property type="match status" value="1"/>
</dbReference>
<dbReference type="PANTHER" id="PTHR24221">
    <property type="entry name" value="ATP-BINDING CASSETTE SUB-FAMILY B"/>
    <property type="match status" value="1"/>
</dbReference>
<keyword evidence="5 7" id="KW-1133">Transmembrane helix</keyword>
<dbReference type="InterPro" id="IPR017871">
    <property type="entry name" value="ABC_transporter-like_CS"/>
</dbReference>
<protein>
    <submittedName>
        <fullName evidence="10">ABC transporter ATP-binding protein</fullName>
    </submittedName>
</protein>
<sequence length="610" mass="68368">MKEFWQMMKRFVAPYKKYLAGAVVLNILSAVFNIFSFTLIIPILQILFKINDKVYEFIPWDAAADIREKLTNNMYFYVTRLIDQYGGSVTLLVLGLFLGVMTALKTSCYFGSSAVMIPLRTGVVRDIRVTVYNKMMRLPLGFFSQERKGDIIARMSGDVGEIEYSITSSLDMLIKNPILILFYFGTLVVTSWQLTLFTLLVVPAMAWGMSAIGKKLKRQSLEAQSKWSDTMSQLEETLGGLRIIKAFIAEDRMVGRFTKVSNELRSASGKVATRQALAHPVSEFLGTVMIMIVLWFGGTLILSDKAPIDAPTFIFYMVILYSVLNPLKEFARAGYNIPKGLASMERVDKILKAENNIRERPDPLELDGFREQIEFRDVCFRYGDGKEVLRHINLTVPKGKTVALVGQSGSGKSTLVDLIPRYHDVTSGQILIDGKDIRDVRIKDLRSLIGNVNQEAILFNDTIFNNISFGVEGATMEQVTAAAKIANAHEFIMEKENGYDTNIGDRGGKLSGGQRQRISIARAILKNPPILILDEATSALDTESERIVQEALDRLMTSRTTIAIAHRLSTIKNADEICVMHEGEIVERGTHDELLALDGYYKKLNDMQAL</sequence>
<feature type="domain" description="ABC transmembrane type-1" evidence="9">
    <location>
        <begin position="20"/>
        <end position="339"/>
    </location>
</feature>
<evidence type="ECO:0000256" key="7">
    <source>
        <dbReference type="SAM" id="Phobius"/>
    </source>
</evidence>
<comment type="subcellular location">
    <subcellularLocation>
        <location evidence="1">Cell membrane</location>
        <topology evidence="1">Multi-pass membrane protein</topology>
    </subcellularLocation>
</comment>
<feature type="transmembrane region" description="Helical" evidence="7">
    <location>
        <begin position="85"/>
        <end position="104"/>
    </location>
</feature>
<comment type="caution">
    <text evidence="10">The sequence shown here is derived from an EMBL/GenBank/DDBJ whole genome shotgun (WGS) entry which is preliminary data.</text>
</comment>
<dbReference type="Pfam" id="PF00005">
    <property type="entry name" value="ABC_tran"/>
    <property type="match status" value="1"/>
</dbReference>
<dbReference type="EMBL" id="JADIMJ010000062">
    <property type="protein sequence ID" value="MBO8453856.1"/>
    <property type="molecule type" value="Genomic_DNA"/>
</dbReference>
<dbReference type="GO" id="GO:0016887">
    <property type="term" value="F:ATP hydrolysis activity"/>
    <property type="evidence" value="ECO:0007669"/>
    <property type="project" value="InterPro"/>
</dbReference>
<dbReference type="InterPro" id="IPR011527">
    <property type="entry name" value="ABC1_TM_dom"/>
</dbReference>
<evidence type="ECO:0000256" key="3">
    <source>
        <dbReference type="ARBA" id="ARBA00022741"/>
    </source>
</evidence>
<dbReference type="GO" id="GO:0140359">
    <property type="term" value="F:ABC-type transporter activity"/>
    <property type="evidence" value="ECO:0007669"/>
    <property type="project" value="InterPro"/>
</dbReference>